<name>A0A5C6AGM5_9BACT</name>
<gene>
    <name evidence="1" type="ORF">Pla52n_50720</name>
</gene>
<keyword evidence="2" id="KW-1185">Reference proteome</keyword>
<comment type="caution">
    <text evidence="1">The sequence shown here is derived from an EMBL/GenBank/DDBJ whole genome shotgun (WGS) entry which is preliminary data.</text>
</comment>
<dbReference type="AlphaFoldDB" id="A0A5C6AGM5"/>
<sequence length="74" mass="8691">MSLSDVLTLSRPSIPEEVKRCEVWLRTQTISRWRGLHSGTMKHYLFDVRHGSMLQALLNLNWPVKQVGRYLVVR</sequence>
<organism evidence="1 2">
    <name type="scientific">Stieleria varia</name>
    <dbReference type="NCBI Taxonomy" id="2528005"/>
    <lineage>
        <taxon>Bacteria</taxon>
        <taxon>Pseudomonadati</taxon>
        <taxon>Planctomycetota</taxon>
        <taxon>Planctomycetia</taxon>
        <taxon>Pirellulales</taxon>
        <taxon>Pirellulaceae</taxon>
        <taxon>Stieleria</taxon>
    </lineage>
</organism>
<evidence type="ECO:0000313" key="2">
    <source>
        <dbReference type="Proteomes" id="UP000320176"/>
    </source>
</evidence>
<evidence type="ECO:0000313" key="1">
    <source>
        <dbReference type="EMBL" id="TWT98556.1"/>
    </source>
</evidence>
<dbReference type="EMBL" id="SJPN01000006">
    <property type="protein sequence ID" value="TWT98556.1"/>
    <property type="molecule type" value="Genomic_DNA"/>
</dbReference>
<dbReference type="Proteomes" id="UP000320176">
    <property type="component" value="Unassembled WGS sequence"/>
</dbReference>
<proteinExistence type="predicted"/>
<protein>
    <submittedName>
        <fullName evidence="1">Uncharacterized protein</fullName>
    </submittedName>
</protein>
<reference evidence="1 2" key="1">
    <citation type="submission" date="2019-02" db="EMBL/GenBank/DDBJ databases">
        <title>Deep-cultivation of Planctomycetes and their phenomic and genomic characterization uncovers novel biology.</title>
        <authorList>
            <person name="Wiegand S."/>
            <person name="Jogler M."/>
            <person name="Boedeker C."/>
            <person name="Pinto D."/>
            <person name="Vollmers J."/>
            <person name="Rivas-Marin E."/>
            <person name="Kohn T."/>
            <person name="Peeters S.H."/>
            <person name="Heuer A."/>
            <person name="Rast P."/>
            <person name="Oberbeckmann S."/>
            <person name="Bunk B."/>
            <person name="Jeske O."/>
            <person name="Meyerdierks A."/>
            <person name="Storesund J.E."/>
            <person name="Kallscheuer N."/>
            <person name="Luecker S."/>
            <person name="Lage O.M."/>
            <person name="Pohl T."/>
            <person name="Merkel B.J."/>
            <person name="Hornburger P."/>
            <person name="Mueller R.-W."/>
            <person name="Bruemmer F."/>
            <person name="Labrenz M."/>
            <person name="Spormann A.M."/>
            <person name="Op Den Camp H."/>
            <person name="Overmann J."/>
            <person name="Amann R."/>
            <person name="Jetten M.S.M."/>
            <person name="Mascher T."/>
            <person name="Medema M.H."/>
            <person name="Devos D.P."/>
            <person name="Kaster A.-K."/>
            <person name="Ovreas L."/>
            <person name="Rohde M."/>
            <person name="Galperin M.Y."/>
            <person name="Jogler C."/>
        </authorList>
    </citation>
    <scope>NUCLEOTIDE SEQUENCE [LARGE SCALE GENOMIC DNA]</scope>
    <source>
        <strain evidence="1 2">Pla52n</strain>
    </source>
</reference>
<accession>A0A5C6AGM5</accession>